<accession>A0ACC5Q7E6</accession>
<proteinExistence type="predicted"/>
<evidence type="ECO:0000313" key="2">
    <source>
        <dbReference type="Proteomes" id="UP000597867"/>
    </source>
</evidence>
<dbReference type="Proteomes" id="UP000597867">
    <property type="component" value="Unassembled WGS sequence"/>
</dbReference>
<organism evidence="1 2">
    <name type="scientific">Dolichospermum flos-aquae LEGE 04289</name>
    <dbReference type="NCBI Taxonomy" id="1828708"/>
    <lineage>
        <taxon>Bacteria</taxon>
        <taxon>Bacillati</taxon>
        <taxon>Cyanobacteriota</taxon>
        <taxon>Cyanophyceae</taxon>
        <taxon>Nostocales</taxon>
        <taxon>Aphanizomenonaceae</taxon>
        <taxon>Dolichospermum</taxon>
    </lineage>
</organism>
<evidence type="ECO:0000313" key="1">
    <source>
        <dbReference type="EMBL" id="MBE9220717.1"/>
    </source>
</evidence>
<dbReference type="EMBL" id="JADEWF010000086">
    <property type="protein sequence ID" value="MBE9220717.1"/>
    <property type="molecule type" value="Genomic_DNA"/>
</dbReference>
<gene>
    <name evidence="1" type="ORF">IQ222_18465</name>
</gene>
<protein>
    <submittedName>
        <fullName evidence="1">CHAT domain-containing protein</fullName>
    </submittedName>
</protein>
<keyword evidence="2" id="KW-1185">Reference proteome</keyword>
<name>A0ACC5Q7E6_DOLFA</name>
<comment type="caution">
    <text evidence="1">The sequence shown here is derived from an EMBL/GenBank/DDBJ whole genome shotgun (WGS) entry which is preliminary data.</text>
</comment>
<reference evidence="1" key="1">
    <citation type="submission" date="2020-10" db="EMBL/GenBank/DDBJ databases">
        <authorList>
            <person name="Castelo-Branco R."/>
            <person name="Eusebio N."/>
            <person name="Adriana R."/>
            <person name="Vieira A."/>
            <person name="Brugerolle De Fraissinette N."/>
            <person name="Rezende De Castro R."/>
            <person name="Schneider M.P."/>
            <person name="Vasconcelos V."/>
            <person name="Leao P.N."/>
        </authorList>
    </citation>
    <scope>NUCLEOTIDE SEQUENCE</scope>
    <source>
        <strain evidence="1">LEGE 04289</strain>
    </source>
</reference>
<sequence length="946" mass="105989">MRINQKTTRKTTQKNKFSLQKRFYRFLPLILLFCFSLAITPVIAQNQINKPDTGQLIEQASQLYKAGKFSEAIPIWEQAVQSLPQDSLNQALVRSNLALTYQQQGKWELAKSEINQSLRILESAKITTEQQRILAQALDIQGQLQQKAGDSQAALNTWQQAAKLYPNSVNNQMGLINQINQAQAMQDLGLYPRACQTLLAVLGYTEKKCMISEVEINTIQDKISGSFEKTYQAKAFRSLGNVMRLTGNLAESEKVLQASLAIARKSGSPEDLSKVLLNLGNTQRDLANRNIELNNDQGPKYQEQALAQYQEAASLSPLAIVQLQSQLSQLEILMEQGELFTKQGENQLKQGNDEGQKKKAMGQEKWKEATDLKNKIKVPLTYLSPSRESIYAQIKYVKNSLCLEQQQPNCLKPTTLNLSSVTAESLQAAVKMLNQTDEVASELEDKGTQSSIMGLLGQLAEGRQDWNGANNYTQKALDYSRQAQAPELTYQWQWQEGRIFKAQSKNKEALNSYQTSLATLKSLRRDFVAVNRDSQFNFRDNTEPVYLEYVSLLLQPQEVPPEDLKLARETIDSLKLAELENFLRSACDDNSSKSVSIDEVIDKQDPTTALIYPVLLEDRFEVIVKLPQRPLTRYSSKIEKNKQDFEGEIADAIPIITAKSDGTSGNKLPRIAEKLYDLIIRPGEKDLQESGVKTLVFVLDSSLQNFPMSVLSNGQENGQPKYLIEQYNIALAPSLQLVDVQRFQRKNVPALIAGLSESRIIEGRPFGELKSVKDEINNIKSLLPNSTKLLDQEFTSNALTNRLNSSSFSIIHLATHGAFSSQPDQTFIVTSDKKLRVNELDNLLSSRDPVELLVLSACETLTGDKRASLGLAGVAIRAGTRSTLGTLWLVDDESTSMLMAKFYEAFKNQNISKADALRQAQLALLQSQDYKDPNFWAGYVLLGNWL</sequence>